<gene>
    <name evidence="1" type="ORF">RY67_1966</name>
</gene>
<proteinExistence type="predicted"/>
<name>A0A0M5KVK0_BIFLI</name>
<protein>
    <submittedName>
        <fullName evidence="1">Uncharacterized protein</fullName>
    </submittedName>
</protein>
<reference evidence="1 2" key="1">
    <citation type="submission" date="2014-12" db="EMBL/GenBank/DDBJ databases">
        <title>Complete genome sequence of Bifidobacterium longum subsp. infantis BT1.</title>
        <authorList>
            <person name="Kim J.F."/>
            <person name="Kwak M.-J."/>
        </authorList>
    </citation>
    <scope>NUCLEOTIDE SEQUENCE [LARGE SCALE GENOMIC DNA]</scope>
    <source>
        <strain evidence="1 2">BT1</strain>
    </source>
</reference>
<evidence type="ECO:0000313" key="1">
    <source>
        <dbReference type="EMBL" id="ALE09966.1"/>
    </source>
</evidence>
<accession>A0A0M5KVK0</accession>
<sequence>MVFGIVAVGFVSSAAIVRIPAFIKSGVAVVVDGVAAMGEEAVAKAQGGMAMV</sequence>
<dbReference type="AlphaFoldDB" id="A0A0M5KVK0"/>
<evidence type="ECO:0000313" key="2">
    <source>
        <dbReference type="Proteomes" id="UP000067206"/>
    </source>
</evidence>
<dbReference type="EMBL" id="CP010411">
    <property type="protein sequence ID" value="ALE09966.1"/>
    <property type="molecule type" value="Genomic_DNA"/>
</dbReference>
<organism evidence="1 2">
    <name type="scientific">Bifidobacterium longum subsp. infantis</name>
    <dbReference type="NCBI Taxonomy" id="1682"/>
    <lineage>
        <taxon>Bacteria</taxon>
        <taxon>Bacillati</taxon>
        <taxon>Actinomycetota</taxon>
        <taxon>Actinomycetes</taxon>
        <taxon>Bifidobacteriales</taxon>
        <taxon>Bifidobacteriaceae</taxon>
        <taxon>Bifidobacterium</taxon>
    </lineage>
</organism>
<dbReference type="Proteomes" id="UP000067206">
    <property type="component" value="Chromosome"/>
</dbReference>